<dbReference type="Gene3D" id="2.40.50.100">
    <property type="match status" value="1"/>
</dbReference>
<evidence type="ECO:0000259" key="3">
    <source>
        <dbReference type="Pfam" id="PF26002"/>
    </source>
</evidence>
<feature type="transmembrane region" description="Helical" evidence="2">
    <location>
        <begin position="31"/>
        <end position="49"/>
    </location>
</feature>
<keyword evidence="2" id="KW-0472">Membrane</keyword>
<dbReference type="PANTHER" id="PTHR30386:SF28">
    <property type="entry name" value="EXPORTED PROTEIN"/>
    <property type="match status" value="1"/>
</dbReference>
<evidence type="ECO:0000256" key="2">
    <source>
        <dbReference type="SAM" id="Phobius"/>
    </source>
</evidence>
<keyword evidence="1" id="KW-0175">Coiled coil</keyword>
<evidence type="ECO:0000313" key="5">
    <source>
        <dbReference type="Proteomes" id="UP000322165"/>
    </source>
</evidence>
<dbReference type="InterPro" id="IPR050739">
    <property type="entry name" value="MFP"/>
</dbReference>
<dbReference type="InterPro" id="IPR058982">
    <property type="entry name" value="Beta-barrel_AprE"/>
</dbReference>
<protein>
    <submittedName>
        <fullName evidence="4">HlyD family efflux transporter periplasmic adaptor subunit</fullName>
    </submittedName>
</protein>
<sequence>MSGELFRREALEARKVRWLGGISLAQPLRPWLLTGFAVLAAALVVLFLVRGEYTRRTRVAGQLVPEQGMATVVSPATGVLARVDVPEGGRVAAGQILAVVRVPHATLSAGDTLAALEKRLGNRARALEDAHAARLQRLDAQVAGLEAQRDAARRELAQIEREIATRREQARLAEELLQRLRGLGEKRYVSELQLRQQEAEVLEQRGAMQVLERQALSTRRLITQLEQALAEMPGEREAAEAGFRSEFARLEQERVEVMARGELAIVAPVSGMVATPLFKPGQAVQAGQVLMSVLPGDGRLEAELLVPSRAIGFIEPGDAVLLRYQAYPYQKFGHHRGKVARISRSTLQAGAGEAAGEPFYRISVALERQAITAYGQAEPLRPGMLLEADVLGERRRLIEWALEPVYSVRGTVFGR</sequence>
<keyword evidence="2" id="KW-1133">Transmembrane helix</keyword>
<accession>A0A5B2ZAA5</accession>
<evidence type="ECO:0000313" key="4">
    <source>
        <dbReference type="EMBL" id="KAA2284959.1"/>
    </source>
</evidence>
<keyword evidence="2" id="KW-0812">Transmembrane</keyword>
<dbReference type="Gene3D" id="1.10.287.1490">
    <property type="match status" value="1"/>
</dbReference>
<comment type="caution">
    <text evidence="4">The sequence shown here is derived from an EMBL/GenBank/DDBJ whole genome shotgun (WGS) entry which is preliminary data.</text>
</comment>
<organism evidence="4 5">
    <name type="scientific">Arenimonas fontis</name>
    <dbReference type="NCBI Taxonomy" id="2608255"/>
    <lineage>
        <taxon>Bacteria</taxon>
        <taxon>Pseudomonadati</taxon>
        <taxon>Pseudomonadota</taxon>
        <taxon>Gammaproteobacteria</taxon>
        <taxon>Lysobacterales</taxon>
        <taxon>Lysobacteraceae</taxon>
        <taxon>Arenimonas</taxon>
    </lineage>
</organism>
<dbReference type="EMBL" id="VUOD01000004">
    <property type="protein sequence ID" value="KAA2284959.1"/>
    <property type="molecule type" value="Genomic_DNA"/>
</dbReference>
<gene>
    <name evidence="4" type="ORF">F0415_06835</name>
</gene>
<reference evidence="4 5" key="2">
    <citation type="submission" date="2019-09" db="EMBL/GenBank/DDBJ databases">
        <authorList>
            <person name="Mazur A."/>
        </authorList>
    </citation>
    <scope>NUCLEOTIDE SEQUENCE [LARGE SCALE GENOMIC DNA]</scope>
    <source>
        <strain evidence="4 5">3729k</strain>
    </source>
</reference>
<name>A0A5B2ZAA5_9GAMM</name>
<dbReference type="Pfam" id="PF26002">
    <property type="entry name" value="Beta-barrel_AprE"/>
    <property type="match status" value="1"/>
</dbReference>
<evidence type="ECO:0000256" key="1">
    <source>
        <dbReference type="SAM" id="Coils"/>
    </source>
</evidence>
<dbReference type="AlphaFoldDB" id="A0A5B2ZAA5"/>
<feature type="coiled-coil region" evidence="1">
    <location>
        <begin position="128"/>
        <end position="228"/>
    </location>
</feature>
<keyword evidence="5" id="KW-1185">Reference proteome</keyword>
<reference evidence="4 5" key="1">
    <citation type="submission" date="2019-09" db="EMBL/GenBank/DDBJ databases">
        <title>Arenimonas chukotkensis sp. nov., a bacterium isolated from Chukotka hot spring, Arctic region, Russia.</title>
        <authorList>
            <person name="Zayulina K.S."/>
            <person name="Prokofeva M.I."/>
            <person name="Elcheninov A.G."/>
            <person name="Novikov A."/>
            <person name="Kochetkova T.V."/>
            <person name="Kublanov I.V."/>
        </authorList>
    </citation>
    <scope>NUCLEOTIDE SEQUENCE [LARGE SCALE GENOMIC DNA]</scope>
    <source>
        <strain evidence="4 5">3729k</strain>
    </source>
</reference>
<dbReference type="PANTHER" id="PTHR30386">
    <property type="entry name" value="MEMBRANE FUSION SUBUNIT OF EMRAB-TOLC MULTIDRUG EFFLUX PUMP"/>
    <property type="match status" value="1"/>
</dbReference>
<dbReference type="Proteomes" id="UP000322165">
    <property type="component" value="Unassembled WGS sequence"/>
</dbReference>
<dbReference type="RefSeq" id="WP_149860458.1">
    <property type="nucleotide sequence ID" value="NZ_VUOD01000004.1"/>
</dbReference>
<dbReference type="PRINTS" id="PR01490">
    <property type="entry name" value="RTXTOXIND"/>
</dbReference>
<proteinExistence type="predicted"/>
<feature type="domain" description="AprE-like beta-barrel" evidence="3">
    <location>
        <begin position="301"/>
        <end position="390"/>
    </location>
</feature>